<reference evidence="5" key="1">
    <citation type="journal article" date="2019" name="Int. J. Syst. Evol. Microbiol.">
        <title>The Global Catalogue of Microorganisms (GCM) 10K type strain sequencing project: providing services to taxonomists for standard genome sequencing and annotation.</title>
        <authorList>
            <consortium name="The Broad Institute Genomics Platform"/>
            <consortium name="The Broad Institute Genome Sequencing Center for Infectious Disease"/>
            <person name="Wu L."/>
            <person name="Ma J."/>
        </authorList>
    </citation>
    <scope>NUCLEOTIDE SEQUENCE [LARGE SCALE GENOMIC DNA]</scope>
    <source>
        <strain evidence="5">CGMCC 1.15297</strain>
    </source>
</reference>
<protein>
    <recommendedName>
        <fullName evidence="3">Peptidase A2 domain-containing protein</fullName>
    </recommendedName>
</protein>
<feature type="chain" id="PRO_5046577709" description="Peptidase A2 domain-containing protein" evidence="2">
    <location>
        <begin position="26"/>
        <end position="325"/>
    </location>
</feature>
<evidence type="ECO:0000256" key="1">
    <source>
        <dbReference type="ARBA" id="ARBA00022801"/>
    </source>
</evidence>
<dbReference type="RefSeq" id="WP_188642559.1">
    <property type="nucleotide sequence ID" value="NZ_BMID01000001.1"/>
</dbReference>
<dbReference type="PROSITE" id="PS00141">
    <property type="entry name" value="ASP_PROTEASE"/>
    <property type="match status" value="1"/>
</dbReference>
<feature type="domain" description="Peptidase A2" evidence="3">
    <location>
        <begin position="64"/>
        <end position="79"/>
    </location>
</feature>
<dbReference type="SUPFAM" id="SSF50630">
    <property type="entry name" value="Acid proteases"/>
    <property type="match status" value="1"/>
</dbReference>
<dbReference type="InterPro" id="IPR034122">
    <property type="entry name" value="Retropepsin-like_bacterial"/>
</dbReference>
<dbReference type="EMBL" id="BMID01000001">
    <property type="protein sequence ID" value="GGA09580.1"/>
    <property type="molecule type" value="Genomic_DNA"/>
</dbReference>
<dbReference type="InterPro" id="IPR021109">
    <property type="entry name" value="Peptidase_aspartic_dom_sf"/>
</dbReference>
<evidence type="ECO:0000313" key="4">
    <source>
        <dbReference type="EMBL" id="GGA09580.1"/>
    </source>
</evidence>
<dbReference type="InterPro" id="IPR001969">
    <property type="entry name" value="Aspartic_peptidase_AS"/>
</dbReference>
<organism evidence="4 5">
    <name type="scientific">Blastomonas marina</name>
    <dbReference type="NCBI Taxonomy" id="1867408"/>
    <lineage>
        <taxon>Bacteria</taxon>
        <taxon>Pseudomonadati</taxon>
        <taxon>Pseudomonadota</taxon>
        <taxon>Alphaproteobacteria</taxon>
        <taxon>Sphingomonadales</taxon>
        <taxon>Sphingomonadaceae</taxon>
        <taxon>Blastomonas</taxon>
    </lineage>
</organism>
<dbReference type="Gene3D" id="2.40.70.10">
    <property type="entry name" value="Acid Proteases"/>
    <property type="match status" value="2"/>
</dbReference>
<dbReference type="InterPro" id="IPR001995">
    <property type="entry name" value="Peptidase_A2_cat"/>
</dbReference>
<dbReference type="Pfam" id="PF13975">
    <property type="entry name" value="gag-asp_proteas"/>
    <property type="match status" value="1"/>
</dbReference>
<keyword evidence="5" id="KW-1185">Reference proteome</keyword>
<keyword evidence="1" id="KW-0378">Hydrolase</keyword>
<evidence type="ECO:0000313" key="5">
    <source>
        <dbReference type="Proteomes" id="UP000603317"/>
    </source>
</evidence>
<feature type="signal peptide" evidence="2">
    <location>
        <begin position="1"/>
        <end position="25"/>
    </location>
</feature>
<keyword evidence="2" id="KW-0732">Signal</keyword>
<sequence length="325" mass="34919">MQKFALSLALSAVAFGLGGATPADNPPLDPGATDQLTQEEIVALERERYNRVTVQVSVQGQGPYRFLVDTGAEATVVSREIATALALAPAGRALVVGMASEEEADLVDIDNLTLAEMDFCCLTSPVLARDKIGADGILGLDSLQDSRVLLDFEEDTLTVHDARPGLSQRGFEIIIRAKQRLGQLIITSARIDGIATDIVIDTGSQISIGNFALRNRLRARELGLAEWEDVLGNSQTGNVMVAGEVKVPGFSIVNIPIAFADAPPFRHLGLTEKPALILGIQHLRMFRRVAIDFKSGKILFDLPSGSVPLESAFRKAYASRLGKDD</sequence>
<dbReference type="CDD" id="cd05483">
    <property type="entry name" value="retropepsin_like_bacteria"/>
    <property type="match status" value="1"/>
</dbReference>
<evidence type="ECO:0000256" key="2">
    <source>
        <dbReference type="SAM" id="SignalP"/>
    </source>
</evidence>
<proteinExistence type="predicted"/>
<dbReference type="PROSITE" id="PS50175">
    <property type="entry name" value="ASP_PROT_RETROV"/>
    <property type="match status" value="1"/>
</dbReference>
<comment type="caution">
    <text evidence="4">The sequence shown here is derived from an EMBL/GenBank/DDBJ whole genome shotgun (WGS) entry which is preliminary data.</text>
</comment>
<gene>
    <name evidence="4" type="ORF">GCM10010923_19990</name>
</gene>
<accession>A0ABQ1FEN4</accession>
<dbReference type="Proteomes" id="UP000603317">
    <property type="component" value="Unassembled WGS sequence"/>
</dbReference>
<evidence type="ECO:0000259" key="3">
    <source>
        <dbReference type="PROSITE" id="PS50175"/>
    </source>
</evidence>
<name>A0ABQ1FEN4_9SPHN</name>